<name>A0A8S1FBL6_9PELO</name>
<evidence type="ECO:0000256" key="1">
    <source>
        <dbReference type="SAM" id="Coils"/>
    </source>
</evidence>
<evidence type="ECO:0000256" key="3">
    <source>
        <dbReference type="SAM" id="SignalP"/>
    </source>
</evidence>
<dbReference type="EMBL" id="CADEPM010000009">
    <property type="protein sequence ID" value="CAB3409606.1"/>
    <property type="molecule type" value="Genomic_DNA"/>
</dbReference>
<reference evidence="4 5" key="1">
    <citation type="submission" date="2020-04" db="EMBL/GenBank/DDBJ databases">
        <authorList>
            <person name="Laetsch R D."/>
            <person name="Stevens L."/>
            <person name="Kumar S."/>
            <person name="Blaxter L. M."/>
        </authorList>
    </citation>
    <scope>NUCLEOTIDE SEQUENCE [LARGE SCALE GENOMIC DNA]</scope>
</reference>
<keyword evidence="5" id="KW-1185">Reference proteome</keyword>
<keyword evidence="2" id="KW-1133">Transmembrane helix</keyword>
<feature type="transmembrane region" description="Helical" evidence="2">
    <location>
        <begin position="380"/>
        <end position="410"/>
    </location>
</feature>
<comment type="caution">
    <text evidence="4">The sequence shown here is derived from an EMBL/GenBank/DDBJ whole genome shotgun (WGS) entry which is preliminary data.</text>
</comment>
<organism evidence="4 5">
    <name type="scientific">Caenorhabditis bovis</name>
    <dbReference type="NCBI Taxonomy" id="2654633"/>
    <lineage>
        <taxon>Eukaryota</taxon>
        <taxon>Metazoa</taxon>
        <taxon>Ecdysozoa</taxon>
        <taxon>Nematoda</taxon>
        <taxon>Chromadorea</taxon>
        <taxon>Rhabditida</taxon>
        <taxon>Rhabditina</taxon>
        <taxon>Rhabditomorpha</taxon>
        <taxon>Rhabditoidea</taxon>
        <taxon>Rhabditidae</taxon>
        <taxon>Peloderinae</taxon>
        <taxon>Caenorhabditis</taxon>
    </lineage>
</organism>
<dbReference type="AlphaFoldDB" id="A0A8S1FBL6"/>
<sequence length="416" mass="47817">MNFLLLLLQLLVVRGAYILLPQGDGCVYEKSDKLYRCINYEGFLNTSLSSGTIEKLKELSFFSVRRWKRGALSKILKELTFGDDEDEQFKKETTNIEKNLTARMKSLEEHMAEFEKSEREFEILENINRILSSPRLADIFDLVNVTTKDVANEFNFDENYFWELSSKLKLSARSESNKIIFSLCGDLYRRLACGEVNAVQPAGDFTNGNNIFRFFDLPRYEIYSRFFQTSASKCDEVKNKFFICSYDKHKDCTVANSNGCKRVSKIVPDGIFTQEHSYGTYVAAANLKKYLVRCNGNASWESMPESKQLFVSLPFSCFARFGNIQIDGRHEEMKILPMDVTIEHPEFGQEDLEELETQKGISFEEIEQLKEYIPSTTMDYFLAVLLKTVCVILGICLLIAALLAIIYNIIYCAIKV</sequence>
<feature type="chain" id="PRO_5035774884" evidence="3">
    <location>
        <begin position="16"/>
        <end position="416"/>
    </location>
</feature>
<keyword evidence="2" id="KW-0812">Transmembrane</keyword>
<keyword evidence="1" id="KW-0175">Coiled coil</keyword>
<evidence type="ECO:0000256" key="2">
    <source>
        <dbReference type="SAM" id="Phobius"/>
    </source>
</evidence>
<gene>
    <name evidence="4" type="ORF">CBOVIS_LOCUS11239</name>
</gene>
<feature type="signal peptide" evidence="3">
    <location>
        <begin position="1"/>
        <end position="15"/>
    </location>
</feature>
<dbReference type="Proteomes" id="UP000494206">
    <property type="component" value="Unassembled WGS sequence"/>
</dbReference>
<keyword evidence="2" id="KW-0472">Membrane</keyword>
<keyword evidence="3" id="KW-0732">Signal</keyword>
<proteinExistence type="predicted"/>
<evidence type="ECO:0000313" key="4">
    <source>
        <dbReference type="EMBL" id="CAB3409606.1"/>
    </source>
</evidence>
<accession>A0A8S1FBL6</accession>
<protein>
    <submittedName>
        <fullName evidence="4">Uncharacterized protein</fullName>
    </submittedName>
</protein>
<evidence type="ECO:0000313" key="5">
    <source>
        <dbReference type="Proteomes" id="UP000494206"/>
    </source>
</evidence>
<feature type="coiled-coil region" evidence="1">
    <location>
        <begin position="90"/>
        <end position="127"/>
    </location>
</feature>